<dbReference type="EMBL" id="CAEZZH010000005">
    <property type="protein sequence ID" value="CAB4753600.1"/>
    <property type="molecule type" value="Genomic_DNA"/>
</dbReference>
<evidence type="ECO:0000313" key="9">
    <source>
        <dbReference type="EMBL" id="CAB5007409.1"/>
    </source>
</evidence>
<evidence type="ECO:0000313" key="6">
    <source>
        <dbReference type="EMBL" id="CAB4842516.1"/>
    </source>
</evidence>
<dbReference type="EMBL" id="CAEZYT010000030">
    <property type="protein sequence ID" value="CAB4735703.1"/>
    <property type="molecule type" value="Genomic_DNA"/>
</dbReference>
<proteinExistence type="predicted"/>
<evidence type="ECO:0000313" key="7">
    <source>
        <dbReference type="EMBL" id="CAB4944051.1"/>
    </source>
</evidence>
<evidence type="ECO:0000313" key="2">
    <source>
        <dbReference type="EMBL" id="CAB4676410.1"/>
    </source>
</evidence>
<protein>
    <submittedName>
        <fullName evidence="2">Unannotated protein</fullName>
    </submittedName>
</protein>
<dbReference type="EMBL" id="CAEZUM010000047">
    <property type="protein sequence ID" value="CAB4602005.1"/>
    <property type="molecule type" value="Genomic_DNA"/>
</dbReference>
<dbReference type="EMBL" id="CAFBQY010000001">
    <property type="protein sequence ID" value="CAB5069710.1"/>
    <property type="molecule type" value="Genomic_DNA"/>
</dbReference>
<dbReference type="EMBL" id="CAFBNM010000001">
    <property type="protein sequence ID" value="CAB4944051.1"/>
    <property type="molecule type" value="Genomic_DNA"/>
</dbReference>
<sequence>MSGRNPRVFTDLRDNGALIRHDWRKLTSLLTHMAREMLVG</sequence>
<evidence type="ECO:0000313" key="1">
    <source>
        <dbReference type="EMBL" id="CAB4602005.1"/>
    </source>
</evidence>
<dbReference type="EMBL" id="CAFAZW010000011">
    <property type="protein sequence ID" value="CAB4842516.1"/>
    <property type="molecule type" value="Genomic_DNA"/>
</dbReference>
<dbReference type="EMBL" id="CAFBOO010000002">
    <property type="protein sequence ID" value="CAB4980004.1"/>
    <property type="molecule type" value="Genomic_DNA"/>
</dbReference>
<organism evidence="2">
    <name type="scientific">freshwater metagenome</name>
    <dbReference type="NCBI Taxonomy" id="449393"/>
    <lineage>
        <taxon>unclassified sequences</taxon>
        <taxon>metagenomes</taxon>
        <taxon>ecological metagenomes</taxon>
    </lineage>
</organism>
<dbReference type="AlphaFoldDB" id="A0A6J6MQ60"/>
<dbReference type="EMBL" id="CAFBPO010000001">
    <property type="protein sequence ID" value="CAB5007409.1"/>
    <property type="molecule type" value="Genomic_DNA"/>
</dbReference>
<name>A0A6J6MQ60_9ZZZZ</name>
<dbReference type="EMBL" id="CAFAAN010000003">
    <property type="protein sequence ID" value="CAB4797834.1"/>
    <property type="molecule type" value="Genomic_DNA"/>
</dbReference>
<evidence type="ECO:0000313" key="5">
    <source>
        <dbReference type="EMBL" id="CAB4797834.1"/>
    </source>
</evidence>
<reference evidence="2" key="1">
    <citation type="submission" date="2020-05" db="EMBL/GenBank/DDBJ databases">
        <authorList>
            <person name="Chiriac C."/>
            <person name="Salcher M."/>
            <person name="Ghai R."/>
            <person name="Kavagutti S V."/>
        </authorList>
    </citation>
    <scope>NUCLEOTIDE SEQUENCE</scope>
</reference>
<accession>A0A6J6MQ60</accession>
<evidence type="ECO:0000313" key="8">
    <source>
        <dbReference type="EMBL" id="CAB4980004.1"/>
    </source>
</evidence>
<gene>
    <name evidence="1" type="ORF">UFOPK1824_00784</name>
    <name evidence="2" type="ORF">UFOPK2340_00794</name>
    <name evidence="3" type="ORF">UFOPK2772_00650</name>
    <name evidence="4" type="ORF">UFOPK2850_00572</name>
    <name evidence="5" type="ORF">UFOPK3027_00431</name>
    <name evidence="6" type="ORF">UFOPK3256_00850</name>
    <name evidence="7" type="ORF">UFOPK3827_00115</name>
    <name evidence="8" type="ORF">UFOPK3982_00354</name>
    <name evidence="9" type="ORF">UFOPK4120_00037</name>
    <name evidence="10" type="ORF">UFOPK4404_00115</name>
</gene>
<evidence type="ECO:0000313" key="10">
    <source>
        <dbReference type="EMBL" id="CAB5069710.1"/>
    </source>
</evidence>
<evidence type="ECO:0000313" key="4">
    <source>
        <dbReference type="EMBL" id="CAB4753600.1"/>
    </source>
</evidence>
<dbReference type="EMBL" id="CAEZXC010000038">
    <property type="protein sequence ID" value="CAB4676410.1"/>
    <property type="molecule type" value="Genomic_DNA"/>
</dbReference>
<evidence type="ECO:0000313" key="3">
    <source>
        <dbReference type="EMBL" id="CAB4735703.1"/>
    </source>
</evidence>